<dbReference type="InterPro" id="IPR008380">
    <property type="entry name" value="HAD-SF_hydro_IG_5-nucl"/>
</dbReference>
<dbReference type="InterPro" id="IPR036397">
    <property type="entry name" value="RNaseH_sf"/>
</dbReference>
<feature type="domain" description="Integrase catalytic" evidence="7">
    <location>
        <begin position="1306"/>
        <end position="1426"/>
    </location>
</feature>
<dbReference type="Pfam" id="PF05761">
    <property type="entry name" value="5_nucleotid"/>
    <property type="match status" value="2"/>
</dbReference>
<evidence type="ECO:0000256" key="4">
    <source>
        <dbReference type="ARBA" id="ARBA00022842"/>
    </source>
</evidence>
<dbReference type="InterPro" id="IPR000477">
    <property type="entry name" value="RT_dom"/>
</dbReference>
<feature type="compositionally biased region" description="Polar residues" evidence="6">
    <location>
        <begin position="770"/>
        <end position="781"/>
    </location>
</feature>
<dbReference type="Pfam" id="PF19259">
    <property type="entry name" value="Ty3_capsid"/>
    <property type="match status" value="1"/>
</dbReference>
<evidence type="ECO:0000256" key="5">
    <source>
        <dbReference type="SAM" id="Coils"/>
    </source>
</evidence>
<comment type="caution">
    <text evidence="8">The sequence shown here is derived from an EMBL/GenBank/DDBJ whole genome shotgun (WGS) entry which is preliminary data.</text>
</comment>
<dbReference type="InterPro" id="IPR041577">
    <property type="entry name" value="RT_RNaseH_2"/>
</dbReference>
<dbReference type="InterPro" id="IPR001584">
    <property type="entry name" value="Integrase_cat-core"/>
</dbReference>
<dbReference type="PANTHER" id="PTHR12103:SF15">
    <property type="entry name" value="CYTOSOLIC PURINE 5'-NUCLEOTIDASE"/>
    <property type="match status" value="1"/>
</dbReference>
<dbReference type="GO" id="GO:0008253">
    <property type="term" value="F:5'-nucleotidase activity"/>
    <property type="evidence" value="ECO:0007669"/>
    <property type="project" value="TreeGrafter"/>
</dbReference>
<dbReference type="CDD" id="cd07522">
    <property type="entry name" value="HAD_cN-II"/>
    <property type="match status" value="1"/>
</dbReference>
<evidence type="ECO:0000259" key="7">
    <source>
        <dbReference type="PROSITE" id="PS50994"/>
    </source>
</evidence>
<evidence type="ECO:0000313" key="9">
    <source>
        <dbReference type="Proteomes" id="UP000743370"/>
    </source>
</evidence>
<keyword evidence="2" id="KW-0479">Metal-binding</keyword>
<feature type="compositionally biased region" description="Basic and acidic residues" evidence="6">
    <location>
        <begin position="564"/>
        <end position="574"/>
    </location>
</feature>
<dbReference type="CDD" id="cd09274">
    <property type="entry name" value="RNase_HI_RT_Ty3"/>
    <property type="match status" value="1"/>
</dbReference>
<dbReference type="Gene3D" id="3.40.50.1000">
    <property type="entry name" value="HAD superfamily/HAD-like"/>
    <property type="match status" value="1"/>
</dbReference>
<dbReference type="Gene3D" id="1.10.340.70">
    <property type="match status" value="1"/>
</dbReference>
<dbReference type="Gene3D" id="3.10.20.370">
    <property type="match status" value="1"/>
</dbReference>
<dbReference type="SUPFAM" id="SSF54160">
    <property type="entry name" value="Chromo domain-like"/>
    <property type="match status" value="1"/>
</dbReference>
<dbReference type="InterPro" id="IPR041588">
    <property type="entry name" value="Integrase_H2C2"/>
</dbReference>
<dbReference type="InterPro" id="IPR012337">
    <property type="entry name" value="RNaseH-like_sf"/>
</dbReference>
<gene>
    <name evidence="8" type="ORF">HKW66_Vig0095200</name>
</gene>
<dbReference type="InterPro" id="IPR045358">
    <property type="entry name" value="Ty3_capsid"/>
</dbReference>
<dbReference type="Pfam" id="PF17921">
    <property type="entry name" value="Integrase_H2C2"/>
    <property type="match status" value="1"/>
</dbReference>
<dbReference type="InterPro" id="IPR023214">
    <property type="entry name" value="HAD_sf"/>
</dbReference>
<dbReference type="SUPFAM" id="SSF53098">
    <property type="entry name" value="Ribonuclease H-like"/>
    <property type="match status" value="1"/>
</dbReference>
<dbReference type="GO" id="GO:0015074">
    <property type="term" value="P:DNA integration"/>
    <property type="evidence" value="ECO:0007669"/>
    <property type="project" value="InterPro"/>
</dbReference>
<comment type="similarity">
    <text evidence="1">Belongs to the 5'(3')-deoxyribonucleotidase family.</text>
</comment>
<keyword evidence="3" id="KW-0378">Hydrolase</keyword>
<feature type="region of interest" description="Disordered" evidence="6">
    <location>
        <begin position="769"/>
        <end position="790"/>
    </location>
</feature>
<feature type="coiled-coil region" evidence="5">
    <location>
        <begin position="1672"/>
        <end position="1737"/>
    </location>
</feature>
<feature type="region of interest" description="Disordered" evidence="6">
    <location>
        <begin position="117"/>
        <end position="139"/>
    </location>
</feature>
<dbReference type="GO" id="GO:0046872">
    <property type="term" value="F:metal ion binding"/>
    <property type="evidence" value="ECO:0007669"/>
    <property type="project" value="UniProtKB-KW"/>
</dbReference>
<evidence type="ECO:0000256" key="6">
    <source>
        <dbReference type="SAM" id="MobiDB-lite"/>
    </source>
</evidence>
<dbReference type="NCBIfam" id="TIGR02244">
    <property type="entry name" value="HAD-IG-Ncltidse"/>
    <property type="match status" value="1"/>
</dbReference>
<dbReference type="InterPro" id="IPR016197">
    <property type="entry name" value="Chromo-like_dom_sf"/>
</dbReference>
<accession>A0A8T0KLQ2</accession>
<evidence type="ECO:0000256" key="1">
    <source>
        <dbReference type="ARBA" id="ARBA00009589"/>
    </source>
</evidence>
<dbReference type="InterPro" id="IPR043128">
    <property type="entry name" value="Rev_trsase/Diguanyl_cyclase"/>
</dbReference>
<dbReference type="InterPro" id="IPR043502">
    <property type="entry name" value="DNA/RNA_pol_sf"/>
</dbReference>
<dbReference type="CDD" id="cd01647">
    <property type="entry name" value="RT_LTR"/>
    <property type="match status" value="1"/>
</dbReference>
<dbReference type="EMBL" id="JABFOF010000004">
    <property type="protein sequence ID" value="KAG2400626.1"/>
    <property type="molecule type" value="Genomic_DNA"/>
</dbReference>
<dbReference type="SUPFAM" id="SSF56672">
    <property type="entry name" value="DNA/RNA polymerases"/>
    <property type="match status" value="1"/>
</dbReference>
<sequence length="1807" mass="206345">MLVELHFHSNFELVVAFAFAPQTLTLQCPRHLIPSHSLSPPCPRLFNPCTMRIPEGRLTFSLSNLSPRLAPLLSPRLRFFSGICAKRPHSVANATSPGVNPLHAQYSMDGNHEIGVHDSGLVGSPGSDGRKQPRVWSSPEHGFKTEISKQIFCNRSLNMKNIVAVGFDMDYTLAQYKPETFESLAYQGTIKKLVYDLGYPRELLNWCFNWKYMVRGLVLDKKRGNILKMDRHKYVKVAYHGFRELSKEDKVGTYGNTLIRDSFDEPDYALIDTLFSLAEAYLFAQLVDFKDCNPGKIQEGVDYARMYKDVRAAVDLCHRDGTLKQMVAKEPKRYINEDSSIVPMLEMLRDSGRATFLVTNSLWDYTNIVMNFLCGSSMEDVSNNFFWLQYFDVVITGSAKPGFFHEENRANLFEVVPETGMLLNTDNGSPMPQVGNTSARLFTEAKNHACPVFQGGNVAHLHKLLSIESSSQVLYVGDHIYGDILRSKKKPINLVRPAGSKFCGRGGEEMETTTGARLEAIEITVEGMKAESTAVRRDLQQIMKMLEKQGNHAESNSEDSSVNDNRHRGNEETRGGGSGKRSGAQKPWRKRVELPTFDGDEPLSWLNWAKRFFDIQRVTDDEEKVEVAYVSMEGSAAYWFTFWKEKARNRTWNGLKEAMVNRFGGGFRGTVFERLATLCQEGTVEEFVRQFEVLMGQTTGIPEEQVMGYFLAGLREDVKGQVRIQNPLALMEAMRIARDVEDAMMKAQGSQASGLKTNPFGARSMGVVTRSESAKQATNPFGRTEGGGNRCRDHTPQYESVFQPAHPREEEGWELALLCGLQSSEQGYCIGHISYSGDRGATGRIKRGQVLFKDRFEIWVPPDQDGGGGCGQDRLGHFEFLVMPFGLTNAPTTFQSTMKQLLQPYIRKWVLVFFDDILVYSPNWVDHLKQLGVVMQRLERNGWVANRKKCDFGRRKICYLGHQISEQGVEMDGDKIRAVVEWEEPRNLKALRGFLGLTGYYRRFVAGYGKIAKPLTEILKKGRFTWNEQAKQAMDALKAAITSGPVLELPDFNQEFHIECDASGGGIGAVLTQNRRPIAFYTKALSENTLSKSIYEKELMALVLAIQHWRPYLVGRKFTVHTDQRSLKYLLEQRITTQSQQNWLAKLMGYEFEIVYRKGSMNQAADALSRKHEGEREERELQAISKPFWPDFQEILKEVEEDSELQKVIAGLKHDSNSHGAYTLENERLHYKGRLVISANSTWIPKLLDEFHVTKTGGHSGVYRTYRRIAQSLYWVGMKKEITEFVASCTVCQQHKYVTASPQGLLQPLPIPQAVWEEISLDFIVRLPKSQGYDAIMVVVDRLSKYAHFLALKHPYSAKTVGDVFAKEVIRLHGIPVSVVSDKDPLFLSIFWRELFKMQGTKLKMSTSYHPETDGQTEVVNRIVEEFWYNTSYQGAARCTPFETVYGRPPPSFSRFIPGETQVEAVAQDLMSRDEALKQLKYHLSRAQDLMTHQANKKRREVDIKVGDWVYLKIRPHRQSSMPVRLHPKLSARYFGPFKVLQQVGNVAFRLELPEAARIHLVFHASQLKKAVGDQIVEKGLPEELQAAGPAFWPTKILEHRQIQQGDEVCRQVLVEWQTGGVEGATWEDLATIKDQFPEFNLEDKVENGGEGWRTMLVVPELEKEVKLLWESRDTRKELQFLRSERDRIEDEIHHLKWSLKFKNPDADSKQKLSSELDTLELERERVRLRHQEAQRKLHQRFHEPWGQLMKTGYQNSRFAHQVERFACLYTSQVSNLGLYSPDKYYRPSEDFMQHEFGIVAYESPDT</sequence>
<evidence type="ECO:0000313" key="8">
    <source>
        <dbReference type="EMBL" id="KAG2400626.1"/>
    </source>
</evidence>
<organism evidence="8 9">
    <name type="scientific">Phaseolus angularis</name>
    <name type="common">Azuki bean</name>
    <name type="synonym">Vigna angularis</name>
    <dbReference type="NCBI Taxonomy" id="3914"/>
    <lineage>
        <taxon>Eukaryota</taxon>
        <taxon>Viridiplantae</taxon>
        <taxon>Streptophyta</taxon>
        <taxon>Embryophyta</taxon>
        <taxon>Tracheophyta</taxon>
        <taxon>Spermatophyta</taxon>
        <taxon>Magnoliopsida</taxon>
        <taxon>eudicotyledons</taxon>
        <taxon>Gunneridae</taxon>
        <taxon>Pentapetalae</taxon>
        <taxon>rosids</taxon>
        <taxon>fabids</taxon>
        <taxon>Fabales</taxon>
        <taxon>Fabaceae</taxon>
        <taxon>Papilionoideae</taxon>
        <taxon>50 kb inversion clade</taxon>
        <taxon>NPAAA clade</taxon>
        <taxon>indigoferoid/millettioid clade</taxon>
        <taxon>Phaseoleae</taxon>
        <taxon>Vigna</taxon>
    </lineage>
</organism>
<evidence type="ECO:0000256" key="2">
    <source>
        <dbReference type="ARBA" id="ARBA00022723"/>
    </source>
</evidence>
<dbReference type="PROSITE" id="PS50994">
    <property type="entry name" value="INTEGRASE"/>
    <property type="match status" value="1"/>
</dbReference>
<dbReference type="FunFam" id="3.30.70.270:FF:000020">
    <property type="entry name" value="Transposon Tf2-6 polyprotein-like Protein"/>
    <property type="match status" value="1"/>
</dbReference>
<proteinExistence type="inferred from homology"/>
<dbReference type="Pfam" id="PF17919">
    <property type="entry name" value="RT_RNaseH_2"/>
    <property type="match status" value="1"/>
</dbReference>
<dbReference type="Pfam" id="PF00078">
    <property type="entry name" value="RVT_1"/>
    <property type="match status" value="1"/>
</dbReference>
<dbReference type="Gene3D" id="3.30.70.270">
    <property type="match status" value="2"/>
</dbReference>
<dbReference type="InterPro" id="IPR036412">
    <property type="entry name" value="HAD-like_sf"/>
</dbReference>
<reference evidence="8 9" key="1">
    <citation type="submission" date="2020-05" db="EMBL/GenBank/DDBJ databases">
        <title>Vigna angularis (adzuki bean) Var. LongXiaoDou No. 4 denovo assembly.</title>
        <authorList>
            <person name="Xiang H."/>
        </authorList>
    </citation>
    <scope>NUCLEOTIDE SEQUENCE [LARGE SCALE GENOMIC DNA]</scope>
    <source>
        <tissue evidence="8">Leaf</tissue>
    </source>
</reference>
<evidence type="ECO:0000256" key="3">
    <source>
        <dbReference type="ARBA" id="ARBA00022801"/>
    </source>
</evidence>
<dbReference type="InterPro" id="IPR056924">
    <property type="entry name" value="SH3_Tf2-1"/>
</dbReference>
<dbReference type="Proteomes" id="UP000743370">
    <property type="component" value="Unassembled WGS sequence"/>
</dbReference>
<dbReference type="SUPFAM" id="SSF56784">
    <property type="entry name" value="HAD-like"/>
    <property type="match status" value="2"/>
</dbReference>
<keyword evidence="4" id="KW-0460">Magnesium</keyword>
<dbReference type="Gene3D" id="3.30.420.10">
    <property type="entry name" value="Ribonuclease H-like superfamily/Ribonuclease H"/>
    <property type="match status" value="1"/>
</dbReference>
<dbReference type="Pfam" id="PF24626">
    <property type="entry name" value="SH3_Tf2-1"/>
    <property type="match status" value="1"/>
</dbReference>
<dbReference type="PANTHER" id="PTHR12103">
    <property type="entry name" value="5'-NUCLEOTIDASE DOMAIN-CONTAINING"/>
    <property type="match status" value="1"/>
</dbReference>
<keyword evidence="5" id="KW-0175">Coiled coil</keyword>
<feature type="region of interest" description="Disordered" evidence="6">
    <location>
        <begin position="548"/>
        <end position="592"/>
    </location>
</feature>
<name>A0A8T0KLQ2_PHAAN</name>
<dbReference type="FunFam" id="3.40.50.1000:FF:000117">
    <property type="entry name" value="Cytosolic purine 5-nucleotidase"/>
    <property type="match status" value="1"/>
</dbReference>
<dbReference type="GO" id="GO:0003676">
    <property type="term" value="F:nucleic acid binding"/>
    <property type="evidence" value="ECO:0007669"/>
    <property type="project" value="InterPro"/>
</dbReference>
<protein>
    <recommendedName>
        <fullName evidence="7">Integrase catalytic domain-containing protein</fullName>
    </recommendedName>
</protein>